<feature type="transmembrane region" description="Helical" evidence="3">
    <location>
        <begin position="80"/>
        <end position="103"/>
    </location>
</feature>
<feature type="transmembrane region" description="Helical" evidence="3">
    <location>
        <begin position="158"/>
        <end position="179"/>
    </location>
</feature>
<comment type="subcellular location">
    <subcellularLocation>
        <location evidence="2">Cell membrane</location>
        <topology evidence="2">Multi-pass membrane protein</topology>
    </subcellularLocation>
</comment>
<dbReference type="OrthoDB" id="9803495at2"/>
<keyword evidence="2" id="KW-1003">Cell membrane</keyword>
<keyword evidence="3" id="KW-0812">Transmembrane</keyword>
<feature type="transmembrane region" description="Helical" evidence="3">
    <location>
        <begin position="57"/>
        <end position="74"/>
    </location>
</feature>
<name>K8DZU5_9FIRM</name>
<keyword evidence="2 3" id="KW-0472">Membrane</keyword>
<dbReference type="GO" id="GO:0005886">
    <property type="term" value="C:plasma membrane"/>
    <property type="evidence" value="ECO:0007669"/>
    <property type="project" value="UniProtKB-SubCell"/>
</dbReference>
<dbReference type="Proteomes" id="UP000009315">
    <property type="component" value="Unassembled WGS sequence"/>
</dbReference>
<evidence type="ECO:0000313" key="5">
    <source>
        <dbReference type="Proteomes" id="UP000009315"/>
    </source>
</evidence>
<sequence length="195" mass="20582">MKLTSKEIALAGLMAAVMVVVTVITRIPFVYAAIPFSLQPLVAVLAGVLLGPRIGTLSVAVYLLLGLLGLPVFATQPFGGIAYVLKPTFGFLLGQCLAAYAAGKMLSVNKKRNKLSYLTAALAGMAVIYLVGLPYVYIILNFYLGKAVGVMGVLKMALLPFVLWDVLKAGAVAVLALAIHSRLPELSPALKQKLP</sequence>
<reference evidence="4 5" key="1">
    <citation type="journal article" date="2013" name="Genome Announc.">
        <title>Genome Sequence of the Sulfate-Reducing Bacterium Desulfotomaculum hydrothermale Lam5(T).</title>
        <authorList>
            <person name="Amin O."/>
            <person name="Fardeau M.L."/>
            <person name="Valette O."/>
            <person name="Hirschler-Rea A."/>
            <person name="Barbe V."/>
            <person name="Medigue C."/>
            <person name="Vacherie B."/>
            <person name="Ollivier B."/>
            <person name="Bertin P.N."/>
            <person name="Dolla A."/>
        </authorList>
    </citation>
    <scope>NUCLEOTIDE SEQUENCE [LARGE SCALE GENOMIC DNA]</scope>
    <source>
        <strain evidence="5">Lam5 / DSM 18033</strain>
    </source>
</reference>
<feature type="transmembrane region" description="Helical" evidence="3">
    <location>
        <begin position="115"/>
        <end position="138"/>
    </location>
</feature>
<keyword evidence="3" id="KW-1133">Transmembrane helix</keyword>
<evidence type="ECO:0000313" key="4">
    <source>
        <dbReference type="EMBL" id="CCO08684.1"/>
    </source>
</evidence>
<keyword evidence="5" id="KW-1185">Reference proteome</keyword>
<feature type="transmembrane region" description="Helical" evidence="3">
    <location>
        <begin position="7"/>
        <end position="24"/>
    </location>
</feature>
<dbReference type="RefSeq" id="WP_008412224.1">
    <property type="nucleotide sequence ID" value="NZ_CAOS01000011.1"/>
</dbReference>
<evidence type="ECO:0000256" key="1">
    <source>
        <dbReference type="ARBA" id="ARBA00010692"/>
    </source>
</evidence>
<evidence type="ECO:0000256" key="2">
    <source>
        <dbReference type="PIRNR" id="PIRNR016661"/>
    </source>
</evidence>
<proteinExistence type="inferred from homology"/>
<dbReference type="PANTHER" id="PTHR34295:SF1">
    <property type="entry name" value="BIOTIN TRANSPORTER BIOY"/>
    <property type="match status" value="1"/>
</dbReference>
<dbReference type="Pfam" id="PF02632">
    <property type="entry name" value="BioY"/>
    <property type="match status" value="1"/>
</dbReference>
<dbReference type="EMBL" id="CAOS01000011">
    <property type="protein sequence ID" value="CCO08684.1"/>
    <property type="molecule type" value="Genomic_DNA"/>
</dbReference>
<dbReference type="eggNOG" id="COG1268">
    <property type="taxonomic scope" value="Bacteria"/>
</dbReference>
<dbReference type="AlphaFoldDB" id="K8DZU5"/>
<dbReference type="Gene3D" id="1.10.1760.20">
    <property type="match status" value="1"/>
</dbReference>
<accession>K8DZU5</accession>
<dbReference type="PIRSF" id="PIRSF016661">
    <property type="entry name" value="BioY"/>
    <property type="match status" value="1"/>
</dbReference>
<comment type="similarity">
    <text evidence="1 2">Belongs to the BioY family.</text>
</comment>
<dbReference type="InterPro" id="IPR003784">
    <property type="entry name" value="BioY"/>
</dbReference>
<dbReference type="PANTHER" id="PTHR34295">
    <property type="entry name" value="BIOTIN TRANSPORTER BIOY"/>
    <property type="match status" value="1"/>
</dbReference>
<gene>
    <name evidence="4" type="ORF">DESHY_40234</name>
</gene>
<organism evidence="4 5">
    <name type="scientific">Desulforamulus hydrothermalis Lam5 = DSM 18033</name>
    <dbReference type="NCBI Taxonomy" id="1121428"/>
    <lineage>
        <taxon>Bacteria</taxon>
        <taxon>Bacillati</taxon>
        <taxon>Bacillota</taxon>
        <taxon>Clostridia</taxon>
        <taxon>Eubacteriales</taxon>
        <taxon>Peptococcaceae</taxon>
        <taxon>Desulforamulus</taxon>
    </lineage>
</organism>
<dbReference type="STRING" id="1121428.DESHY_40234"/>
<protein>
    <recommendedName>
        <fullName evidence="2">Biotin transporter</fullName>
    </recommendedName>
</protein>
<keyword evidence="2" id="KW-0813">Transport</keyword>
<evidence type="ECO:0000256" key="3">
    <source>
        <dbReference type="SAM" id="Phobius"/>
    </source>
</evidence>
<comment type="caution">
    <text evidence="4">The sequence shown here is derived from an EMBL/GenBank/DDBJ whole genome shotgun (WGS) entry which is preliminary data.</text>
</comment>
<dbReference type="GO" id="GO:0015225">
    <property type="term" value="F:biotin transmembrane transporter activity"/>
    <property type="evidence" value="ECO:0007669"/>
    <property type="project" value="UniProtKB-UniRule"/>
</dbReference>